<organism evidence="12 13">
    <name type="scientific">Paenibacillus kyungheensis</name>
    <dbReference type="NCBI Taxonomy" id="1452732"/>
    <lineage>
        <taxon>Bacteria</taxon>
        <taxon>Bacillati</taxon>
        <taxon>Bacillota</taxon>
        <taxon>Bacilli</taxon>
        <taxon>Bacillales</taxon>
        <taxon>Paenibacillaceae</taxon>
        <taxon>Paenibacillus</taxon>
    </lineage>
</organism>
<keyword evidence="3 8" id="KW-0597">Phosphoprotein</keyword>
<feature type="domain" description="Response regulatory" evidence="11">
    <location>
        <begin position="2"/>
        <end position="119"/>
    </location>
</feature>
<dbReference type="GO" id="GO:0000160">
    <property type="term" value="P:phosphorelay signal transduction system"/>
    <property type="evidence" value="ECO:0007669"/>
    <property type="project" value="UniProtKB-KW"/>
</dbReference>
<reference evidence="12 13" key="1">
    <citation type="submission" date="2023-02" db="EMBL/GenBank/DDBJ databases">
        <title>Genome sequence of Paenibacillus kyungheensis KACC 18744.</title>
        <authorList>
            <person name="Kim S."/>
            <person name="Heo J."/>
            <person name="Kwon S.-W."/>
        </authorList>
    </citation>
    <scope>NUCLEOTIDE SEQUENCE [LARGE SCALE GENOMIC DNA]</scope>
    <source>
        <strain evidence="12 13">KACC 18744</strain>
    </source>
</reference>
<dbReference type="PANTHER" id="PTHR42713">
    <property type="entry name" value="HISTIDINE KINASE-RELATED"/>
    <property type="match status" value="1"/>
</dbReference>
<evidence type="ECO:0000259" key="11">
    <source>
        <dbReference type="PROSITE" id="PS50110"/>
    </source>
</evidence>
<keyword evidence="13" id="KW-1185">Reference proteome</keyword>
<evidence type="ECO:0000256" key="5">
    <source>
        <dbReference type="ARBA" id="ARBA00023015"/>
    </source>
</evidence>
<keyword evidence="5" id="KW-0805">Transcription regulation</keyword>
<keyword evidence="2" id="KW-0963">Cytoplasm</keyword>
<evidence type="ECO:0000256" key="3">
    <source>
        <dbReference type="ARBA" id="ARBA00022553"/>
    </source>
</evidence>
<dbReference type="PROSITE" id="PS50110">
    <property type="entry name" value="RESPONSE_REGULATORY"/>
    <property type="match status" value="1"/>
</dbReference>
<evidence type="ECO:0000313" key="13">
    <source>
        <dbReference type="Proteomes" id="UP001220509"/>
    </source>
</evidence>
<evidence type="ECO:0000256" key="1">
    <source>
        <dbReference type="ARBA" id="ARBA00004496"/>
    </source>
</evidence>
<feature type="modified residue" description="4-aspartylphosphate" evidence="8">
    <location>
        <position position="54"/>
    </location>
</feature>
<dbReference type="PANTHER" id="PTHR42713:SF3">
    <property type="entry name" value="TRANSCRIPTIONAL REGULATORY PROTEIN HPTR"/>
    <property type="match status" value="1"/>
</dbReference>
<dbReference type="Pfam" id="PF12833">
    <property type="entry name" value="HTH_18"/>
    <property type="match status" value="1"/>
</dbReference>
<dbReference type="InterPro" id="IPR051552">
    <property type="entry name" value="HptR"/>
</dbReference>
<dbReference type="GO" id="GO:0005737">
    <property type="term" value="C:cytoplasm"/>
    <property type="evidence" value="ECO:0007669"/>
    <property type="project" value="UniProtKB-SubCell"/>
</dbReference>
<evidence type="ECO:0000256" key="9">
    <source>
        <dbReference type="SAM" id="Coils"/>
    </source>
</evidence>
<dbReference type="Pfam" id="PF00072">
    <property type="entry name" value="Response_reg"/>
    <property type="match status" value="1"/>
</dbReference>
<comment type="subcellular location">
    <subcellularLocation>
        <location evidence="1">Cytoplasm</location>
    </subcellularLocation>
</comment>
<proteinExistence type="predicted"/>
<dbReference type="GO" id="GO:0043565">
    <property type="term" value="F:sequence-specific DNA binding"/>
    <property type="evidence" value="ECO:0007669"/>
    <property type="project" value="InterPro"/>
</dbReference>
<feature type="domain" description="HTH araC/xylS-type" evidence="10">
    <location>
        <begin position="433"/>
        <end position="534"/>
    </location>
</feature>
<evidence type="ECO:0000256" key="6">
    <source>
        <dbReference type="ARBA" id="ARBA00023125"/>
    </source>
</evidence>
<sequence>MKVLIVDDEMTIHNQLKQCIHWEHYGWSIVGHAYNGEEACQMVEQHQPDVILTDIRMPHMDGLEFLAWLKNSSYTAKAIALSGYNDFDYSRPAFLLNVVDYLLKPLNEAELLILLSKLEEQIKQESKQQHESRNQNARLYQGIQLMQDEWLSHLLSTAQREENELIVEADQLKFPLPEYPYYIVTIKLFDLTSNMNSRYKGDLSIFYFAARNIIKENVATYYADTEVFRNLNELNEFLFFVRADISEHLFTHWLKRIHTALTAYLHITIKIGVSAKKQRITAIKKAYTESIHAIDHLTLSHTDTIAFFGKDEAEVQHHKSVGEEIWKELNTLLKITIETASERSGQQFIDKLNHVFKKEAIDKMSSREIKIGIVQLLNRVEASTDHAQMMLLLVEAKFHLVELNIEKVKYIFQQIIELHVQQVSGNLRTKSGSQLIKTIKVYSQENYNTVTLENISQRFFINKNYFCTLFKNETGEGFLEFLTKIRIEKAKTLLVSTDLKTYEIAEKVGYSDARYFSQVFKKIVGTQPSLFKQHHKTENNES</sequence>
<evidence type="ECO:0000313" key="12">
    <source>
        <dbReference type="EMBL" id="WCT54357.1"/>
    </source>
</evidence>
<dbReference type="SMART" id="SM00448">
    <property type="entry name" value="REC"/>
    <property type="match status" value="1"/>
</dbReference>
<dbReference type="SUPFAM" id="SSF52172">
    <property type="entry name" value="CheY-like"/>
    <property type="match status" value="1"/>
</dbReference>
<dbReference type="SUPFAM" id="SSF46689">
    <property type="entry name" value="Homeodomain-like"/>
    <property type="match status" value="1"/>
</dbReference>
<name>A0AAX3LWW5_9BACL</name>
<dbReference type="InterPro" id="IPR001789">
    <property type="entry name" value="Sig_transdc_resp-reg_receiver"/>
</dbReference>
<keyword evidence="6" id="KW-0238">DNA-binding</keyword>
<dbReference type="EMBL" id="CP117416">
    <property type="protein sequence ID" value="WCT54357.1"/>
    <property type="molecule type" value="Genomic_DNA"/>
</dbReference>
<keyword evidence="4" id="KW-0902">Two-component regulatory system</keyword>
<dbReference type="PROSITE" id="PS01124">
    <property type="entry name" value="HTH_ARAC_FAMILY_2"/>
    <property type="match status" value="1"/>
</dbReference>
<dbReference type="InterPro" id="IPR009057">
    <property type="entry name" value="Homeodomain-like_sf"/>
</dbReference>
<gene>
    <name evidence="12" type="ORF">PQ456_14230</name>
</gene>
<dbReference type="SMART" id="SM00342">
    <property type="entry name" value="HTH_ARAC"/>
    <property type="match status" value="1"/>
</dbReference>
<dbReference type="RefSeq" id="WP_273612887.1">
    <property type="nucleotide sequence ID" value="NZ_CP117416.1"/>
</dbReference>
<dbReference type="Proteomes" id="UP001220509">
    <property type="component" value="Chromosome"/>
</dbReference>
<dbReference type="CDD" id="cd17536">
    <property type="entry name" value="REC_YesN-like"/>
    <property type="match status" value="1"/>
</dbReference>
<dbReference type="Gene3D" id="3.40.50.2300">
    <property type="match status" value="1"/>
</dbReference>
<dbReference type="InterPro" id="IPR018060">
    <property type="entry name" value="HTH_AraC"/>
</dbReference>
<feature type="coiled-coil region" evidence="9">
    <location>
        <begin position="108"/>
        <end position="135"/>
    </location>
</feature>
<keyword evidence="7" id="KW-0804">Transcription</keyword>
<dbReference type="KEGG" id="pka:PQ456_14230"/>
<evidence type="ECO:0000256" key="4">
    <source>
        <dbReference type="ARBA" id="ARBA00023012"/>
    </source>
</evidence>
<evidence type="ECO:0000256" key="7">
    <source>
        <dbReference type="ARBA" id="ARBA00023163"/>
    </source>
</evidence>
<evidence type="ECO:0000256" key="2">
    <source>
        <dbReference type="ARBA" id="ARBA00022490"/>
    </source>
</evidence>
<protein>
    <submittedName>
        <fullName evidence="12">Response regulator</fullName>
    </submittedName>
</protein>
<evidence type="ECO:0000259" key="10">
    <source>
        <dbReference type="PROSITE" id="PS01124"/>
    </source>
</evidence>
<dbReference type="InterPro" id="IPR011006">
    <property type="entry name" value="CheY-like_superfamily"/>
</dbReference>
<evidence type="ECO:0000256" key="8">
    <source>
        <dbReference type="PROSITE-ProRule" id="PRU00169"/>
    </source>
</evidence>
<dbReference type="AlphaFoldDB" id="A0AAX3LWW5"/>
<dbReference type="Gene3D" id="1.10.10.60">
    <property type="entry name" value="Homeodomain-like"/>
    <property type="match status" value="2"/>
</dbReference>
<accession>A0AAX3LWW5</accession>
<keyword evidence="9" id="KW-0175">Coiled coil</keyword>
<dbReference type="GO" id="GO:0003700">
    <property type="term" value="F:DNA-binding transcription factor activity"/>
    <property type="evidence" value="ECO:0007669"/>
    <property type="project" value="InterPro"/>
</dbReference>